<dbReference type="GO" id="GO:0004640">
    <property type="term" value="F:phosphoribosylanthranilate isomerase activity"/>
    <property type="evidence" value="ECO:0007669"/>
    <property type="project" value="UniProtKB-UniRule"/>
</dbReference>
<evidence type="ECO:0000259" key="10">
    <source>
        <dbReference type="Pfam" id="PF00697"/>
    </source>
</evidence>
<dbReference type="AlphaFoldDB" id="A0A174E302"/>
<evidence type="ECO:0000256" key="2">
    <source>
        <dbReference type="ARBA" id="ARBA00004664"/>
    </source>
</evidence>
<reference evidence="11 12" key="1">
    <citation type="submission" date="2015-09" db="EMBL/GenBank/DDBJ databases">
        <authorList>
            <consortium name="Pathogen Informatics"/>
        </authorList>
    </citation>
    <scope>NUCLEOTIDE SEQUENCE [LARGE SCALE GENOMIC DNA]</scope>
    <source>
        <strain evidence="11 12">2789STDY5608837</strain>
    </source>
</reference>
<evidence type="ECO:0000256" key="7">
    <source>
        <dbReference type="ARBA" id="ARBA00023141"/>
    </source>
</evidence>
<comment type="catalytic activity">
    <reaction evidence="1 9">
        <text>N-(5-phospho-beta-D-ribosyl)anthranilate = 1-(2-carboxyphenylamino)-1-deoxy-D-ribulose 5-phosphate</text>
        <dbReference type="Rhea" id="RHEA:21540"/>
        <dbReference type="ChEBI" id="CHEBI:18277"/>
        <dbReference type="ChEBI" id="CHEBI:58613"/>
        <dbReference type="EC" id="5.3.1.24"/>
    </reaction>
</comment>
<evidence type="ECO:0000256" key="8">
    <source>
        <dbReference type="ARBA" id="ARBA00023235"/>
    </source>
</evidence>
<keyword evidence="5 9" id="KW-0028">Amino-acid biosynthesis</keyword>
<evidence type="ECO:0000256" key="1">
    <source>
        <dbReference type="ARBA" id="ARBA00001164"/>
    </source>
</evidence>
<dbReference type="Gene3D" id="3.20.20.70">
    <property type="entry name" value="Aldolase class I"/>
    <property type="match status" value="1"/>
</dbReference>
<gene>
    <name evidence="9 11" type="primary">trpF</name>
    <name evidence="11" type="ORF">ERS852394_01933</name>
</gene>
<dbReference type="HAMAP" id="MF_00135">
    <property type="entry name" value="PRAI"/>
    <property type="match status" value="1"/>
</dbReference>
<dbReference type="Proteomes" id="UP000095409">
    <property type="component" value="Unassembled WGS sequence"/>
</dbReference>
<protein>
    <recommendedName>
        <fullName evidence="4 9">N-(5'-phosphoribosyl)anthranilate isomerase</fullName>
        <shortName evidence="9">PRAI</shortName>
        <ecNumber evidence="3 9">5.3.1.24</ecNumber>
    </recommendedName>
</protein>
<dbReference type="InterPro" id="IPR001240">
    <property type="entry name" value="PRAI_dom"/>
</dbReference>
<feature type="domain" description="N-(5'phosphoribosyl) anthranilate isomerase (PRAI)" evidence="10">
    <location>
        <begin position="14"/>
        <end position="206"/>
    </location>
</feature>
<keyword evidence="7 9" id="KW-0057">Aromatic amino acid biosynthesis</keyword>
<dbReference type="PANTHER" id="PTHR42894">
    <property type="entry name" value="N-(5'-PHOSPHORIBOSYL)ANTHRANILATE ISOMERASE"/>
    <property type="match status" value="1"/>
</dbReference>
<evidence type="ECO:0000256" key="9">
    <source>
        <dbReference type="HAMAP-Rule" id="MF_00135"/>
    </source>
</evidence>
<comment type="pathway">
    <text evidence="2 9">Amino-acid biosynthesis; L-tryptophan biosynthesis; L-tryptophan from chorismate: step 3/5.</text>
</comment>
<accession>A0A174E302</accession>
<evidence type="ECO:0000313" key="12">
    <source>
        <dbReference type="Proteomes" id="UP000095409"/>
    </source>
</evidence>
<organism evidence="11 12">
    <name type="scientific">Blautia obeum</name>
    <dbReference type="NCBI Taxonomy" id="40520"/>
    <lineage>
        <taxon>Bacteria</taxon>
        <taxon>Bacillati</taxon>
        <taxon>Bacillota</taxon>
        <taxon>Clostridia</taxon>
        <taxon>Lachnospirales</taxon>
        <taxon>Lachnospiraceae</taxon>
        <taxon>Blautia</taxon>
    </lineage>
</organism>
<dbReference type="EC" id="5.3.1.24" evidence="3 9"/>
<dbReference type="InterPro" id="IPR011060">
    <property type="entry name" value="RibuloseP-bd_barrel"/>
</dbReference>
<keyword evidence="8 9" id="KW-0413">Isomerase</keyword>
<dbReference type="EMBL" id="CYZD01000008">
    <property type="protein sequence ID" value="CUO31847.1"/>
    <property type="molecule type" value="Genomic_DNA"/>
</dbReference>
<evidence type="ECO:0000313" key="11">
    <source>
        <dbReference type="EMBL" id="CUO31847.1"/>
    </source>
</evidence>
<sequence length="215" mass="24025">MQKMTDGNDSGTKIKICGLRRREDILAVNEAKPDYCGFIIEFPSSFRSVTADEVRELVKELDPEIRPVGVFVNAPMELVRTLLDDGTLALAQLHGQEDESYIRELKTYTDKLIIKAFSIKTAEDIEKALQSPADYILLDQGGGGTGKTFDWSLIPEIQRPFFLAGGIGASNLGQAIREIHPYAVDLSSSVETEKRKDPMKIRQVVDIVREIRIIN</sequence>
<dbReference type="PANTHER" id="PTHR42894:SF1">
    <property type="entry name" value="N-(5'-PHOSPHORIBOSYL)ANTHRANILATE ISOMERASE"/>
    <property type="match status" value="1"/>
</dbReference>
<evidence type="ECO:0000256" key="4">
    <source>
        <dbReference type="ARBA" id="ARBA00022272"/>
    </source>
</evidence>
<proteinExistence type="inferred from homology"/>
<comment type="similarity">
    <text evidence="9">Belongs to the TrpF family.</text>
</comment>
<keyword evidence="6 9" id="KW-0822">Tryptophan biosynthesis</keyword>
<dbReference type="Pfam" id="PF00697">
    <property type="entry name" value="PRAI"/>
    <property type="match status" value="1"/>
</dbReference>
<dbReference type="RefSeq" id="WP_171030314.1">
    <property type="nucleotide sequence ID" value="NZ_JBDMIG010000010.1"/>
</dbReference>
<dbReference type="GO" id="GO:0000162">
    <property type="term" value="P:L-tryptophan biosynthetic process"/>
    <property type="evidence" value="ECO:0007669"/>
    <property type="project" value="UniProtKB-UniRule"/>
</dbReference>
<dbReference type="InterPro" id="IPR044643">
    <property type="entry name" value="TrpF_fam"/>
</dbReference>
<name>A0A174E302_9FIRM</name>
<evidence type="ECO:0000256" key="5">
    <source>
        <dbReference type="ARBA" id="ARBA00022605"/>
    </source>
</evidence>
<evidence type="ECO:0000256" key="3">
    <source>
        <dbReference type="ARBA" id="ARBA00012572"/>
    </source>
</evidence>
<evidence type="ECO:0000256" key="6">
    <source>
        <dbReference type="ARBA" id="ARBA00022822"/>
    </source>
</evidence>
<dbReference type="SUPFAM" id="SSF51366">
    <property type="entry name" value="Ribulose-phoshate binding barrel"/>
    <property type="match status" value="1"/>
</dbReference>
<dbReference type="InterPro" id="IPR013785">
    <property type="entry name" value="Aldolase_TIM"/>
</dbReference>
<dbReference type="UniPathway" id="UPA00035">
    <property type="reaction ID" value="UER00042"/>
</dbReference>
<dbReference type="CDD" id="cd00405">
    <property type="entry name" value="PRAI"/>
    <property type="match status" value="1"/>
</dbReference>